<keyword evidence="2" id="KW-1185">Reference proteome</keyword>
<organism evidence="1 2">
    <name type="scientific">Thalassiosira oceanica</name>
    <name type="common">Marine diatom</name>
    <dbReference type="NCBI Taxonomy" id="159749"/>
    <lineage>
        <taxon>Eukaryota</taxon>
        <taxon>Sar</taxon>
        <taxon>Stramenopiles</taxon>
        <taxon>Ochrophyta</taxon>
        <taxon>Bacillariophyta</taxon>
        <taxon>Coscinodiscophyceae</taxon>
        <taxon>Thalassiosirophycidae</taxon>
        <taxon>Thalassiosirales</taxon>
        <taxon>Thalassiosiraceae</taxon>
        <taxon>Thalassiosira</taxon>
    </lineage>
</organism>
<sequence>YEHLLLFDVLLGGCIEHRNGDKTTVCAAGDGGISSAVASRHVMSCGAHFAEFQITGTPMIGIVRPMPSLDTSAYQNGECSFSRSRFYPDFLAQRLVEWGDDKVHACEYDCEDGLMNWTNWDDGRIAIMVIHYWEGMEDCRTGDTVGMLLNLDEGTLSVYKNNRRLGVMKDGLSGPYCCCDFGDTVGMLLNLDDGTLSVYKNNRRLGVIKDGLRSRAAGTS</sequence>
<proteinExistence type="predicted"/>
<reference evidence="1 2" key="1">
    <citation type="journal article" date="2012" name="Genome Biol.">
        <title>Genome and low-iron response of an oceanic diatom adapted to chronic iron limitation.</title>
        <authorList>
            <person name="Lommer M."/>
            <person name="Specht M."/>
            <person name="Roy A.S."/>
            <person name="Kraemer L."/>
            <person name="Andreson R."/>
            <person name="Gutowska M.A."/>
            <person name="Wolf J."/>
            <person name="Bergner S.V."/>
            <person name="Schilhabel M.B."/>
            <person name="Klostermeier U.C."/>
            <person name="Beiko R.G."/>
            <person name="Rosenstiel P."/>
            <person name="Hippler M."/>
            <person name="Laroche J."/>
        </authorList>
    </citation>
    <scope>NUCLEOTIDE SEQUENCE [LARGE SCALE GENOMIC DNA]</scope>
    <source>
        <strain evidence="1 2">CCMP1005</strain>
    </source>
</reference>
<dbReference type="EMBL" id="AGNL01049564">
    <property type="protein sequence ID" value="EJK44539.1"/>
    <property type="molecule type" value="Genomic_DNA"/>
</dbReference>
<name>K0R121_THAOC</name>
<dbReference type="InterPro" id="IPR013320">
    <property type="entry name" value="ConA-like_dom_sf"/>
</dbReference>
<accession>K0R121</accession>
<dbReference type="AlphaFoldDB" id="K0R121"/>
<dbReference type="SUPFAM" id="SSF49899">
    <property type="entry name" value="Concanavalin A-like lectins/glucanases"/>
    <property type="match status" value="1"/>
</dbReference>
<feature type="non-terminal residue" evidence="1">
    <location>
        <position position="1"/>
    </location>
</feature>
<protein>
    <recommendedName>
        <fullName evidence="3">B30.2/SPRY domain-containing protein</fullName>
    </recommendedName>
</protein>
<evidence type="ECO:0000313" key="2">
    <source>
        <dbReference type="Proteomes" id="UP000266841"/>
    </source>
</evidence>
<dbReference type="InterPro" id="IPR043136">
    <property type="entry name" value="B30.2/SPRY_sf"/>
</dbReference>
<gene>
    <name evidence="1" type="ORF">THAOC_36911</name>
</gene>
<dbReference type="Gene3D" id="2.60.120.920">
    <property type="match status" value="2"/>
</dbReference>
<comment type="caution">
    <text evidence="1">The sequence shown here is derived from an EMBL/GenBank/DDBJ whole genome shotgun (WGS) entry which is preliminary data.</text>
</comment>
<evidence type="ECO:0008006" key="3">
    <source>
        <dbReference type="Google" id="ProtNLM"/>
    </source>
</evidence>
<evidence type="ECO:0000313" key="1">
    <source>
        <dbReference type="EMBL" id="EJK44539.1"/>
    </source>
</evidence>
<dbReference type="Proteomes" id="UP000266841">
    <property type="component" value="Unassembled WGS sequence"/>
</dbReference>